<evidence type="ECO:0000313" key="3">
    <source>
        <dbReference type="Proteomes" id="UP000593663"/>
    </source>
</evidence>
<evidence type="ECO:0000259" key="1">
    <source>
        <dbReference type="PROSITE" id="PS51688"/>
    </source>
</evidence>
<dbReference type="InterPro" id="IPR036388">
    <property type="entry name" value="WH-like_DNA-bd_sf"/>
</dbReference>
<reference evidence="3" key="1">
    <citation type="submission" date="2020-08" db="EMBL/GenBank/DDBJ databases">
        <title>Complete genome sequence of Sphingobium barthaii strain KK22, a high-molecular-weight polycyclic aromatic hydrocarbon-degrading soil bacterium.</title>
        <authorList>
            <person name="Mori J.F."/>
            <person name="Kanaly R.A."/>
        </authorList>
    </citation>
    <scope>NUCLEOTIDE SEQUENCE [LARGE SCALE GENOMIC DNA]</scope>
    <source>
        <strain evidence="3">KK22</strain>
    </source>
</reference>
<evidence type="ECO:0000313" key="2">
    <source>
        <dbReference type="EMBL" id="QOT72828.1"/>
    </source>
</evidence>
<sequence>MTNNGTTVTGAGTSWTTYVDAGQAFVGPDGLAYEIAAVVSATSLTLASAYKGATASGQAYRIMPVQGYVRDLALSASDLLLSFSSVRDGVGQGKFPDGTVGAPGIRFANDEDTGIYRIGANVIGITTNGTERLRVDASGNVGVGVAPVARLDVANVSRIRWQLTDGIVRETATNASANAYAAKVNDAAEHVFSGSGSEWMRLVNGNAGIGVTPSRLLHIGGRSSPEFLIQSSDAASWKARITFGNAAVKWEMGSDIGNVGDNNFYWYDAVAGAERMRISSNGSLTIGTQTTAPNAFLNVAAGAQVRNNGGGEPIMQTYNTNAPSGSRYYRLVGGNDGGFSLQKVNDAYTSAALCFVWDGAFRPGGDNNTWLGHPSYRWNQLFAGTGTINTSDERAKQDITPIPDEWLDAWAAVDWKRYKFIDAVQAKGDNARWHLGLVAQAVRDAFAEKGLDAERIGLLCFDQWDEQTEPVYETVEIPEVLDDDGNVLEPARTEQQDTGETRVTLEAGDRWGLRYDECFALEAAYQRRRMDRIEAQLEALENTE</sequence>
<gene>
    <name evidence="2" type="ORF">H5V43_06870</name>
</gene>
<proteinExistence type="predicted"/>
<dbReference type="Gene3D" id="1.10.10.10">
    <property type="entry name" value="Winged helix-like DNA-binding domain superfamily/Winged helix DNA-binding domain"/>
    <property type="match status" value="1"/>
</dbReference>
<feature type="domain" description="Peptidase S74" evidence="1">
    <location>
        <begin position="391"/>
        <end position="540"/>
    </location>
</feature>
<accession>A0A7M2GJX3</accession>
<dbReference type="Pfam" id="PF13884">
    <property type="entry name" value="Peptidase_S74"/>
    <property type="match status" value="1"/>
</dbReference>
<dbReference type="CDD" id="cd10144">
    <property type="entry name" value="Peptidase_S74_CIMCD"/>
    <property type="match status" value="1"/>
</dbReference>
<dbReference type="PROSITE" id="PS51688">
    <property type="entry name" value="ICA"/>
    <property type="match status" value="1"/>
</dbReference>
<dbReference type="InterPro" id="IPR030392">
    <property type="entry name" value="S74_ICA"/>
</dbReference>
<dbReference type="KEGG" id="sbar:H5V43_06870"/>
<name>A0A7M2GJX3_SPHSA</name>
<organism evidence="2 3">
    <name type="scientific">Sphingobium fuliginis (strain ATCC 27551)</name>
    <dbReference type="NCBI Taxonomy" id="336203"/>
    <lineage>
        <taxon>Bacteria</taxon>
        <taxon>Pseudomonadati</taxon>
        <taxon>Pseudomonadota</taxon>
        <taxon>Alphaproteobacteria</taxon>
        <taxon>Sphingomonadales</taxon>
        <taxon>Sphingomonadaceae</taxon>
        <taxon>Sphingobium</taxon>
    </lineage>
</organism>
<dbReference type="AlphaFoldDB" id="A0A7M2GJX3"/>
<dbReference type="Proteomes" id="UP000593663">
    <property type="component" value="Chromosome 1"/>
</dbReference>
<dbReference type="EMBL" id="CP060035">
    <property type="protein sequence ID" value="QOT72828.1"/>
    <property type="molecule type" value="Genomic_DNA"/>
</dbReference>
<dbReference type="RefSeq" id="WP_193666795.1">
    <property type="nucleotide sequence ID" value="NZ_CP060035.1"/>
</dbReference>
<protein>
    <submittedName>
        <fullName evidence="2">Tail fiber domain-containing protein</fullName>
    </submittedName>
</protein>